<keyword evidence="4" id="KW-1185">Reference proteome</keyword>
<feature type="region of interest" description="Disordered" evidence="1">
    <location>
        <begin position="155"/>
        <end position="215"/>
    </location>
</feature>
<evidence type="ECO:0000256" key="1">
    <source>
        <dbReference type="SAM" id="MobiDB-lite"/>
    </source>
</evidence>
<feature type="compositionally biased region" description="Low complexity" evidence="1">
    <location>
        <begin position="183"/>
        <end position="195"/>
    </location>
</feature>
<organism evidence="3 4">
    <name type="scientific">Hypholoma sublateritium (strain FD-334 SS-4)</name>
    <dbReference type="NCBI Taxonomy" id="945553"/>
    <lineage>
        <taxon>Eukaryota</taxon>
        <taxon>Fungi</taxon>
        <taxon>Dikarya</taxon>
        <taxon>Basidiomycota</taxon>
        <taxon>Agaricomycotina</taxon>
        <taxon>Agaricomycetes</taxon>
        <taxon>Agaricomycetidae</taxon>
        <taxon>Agaricales</taxon>
        <taxon>Agaricineae</taxon>
        <taxon>Strophariaceae</taxon>
        <taxon>Hypholoma</taxon>
    </lineage>
</organism>
<gene>
    <name evidence="3" type="ORF">HYPSUDRAFT_206382</name>
</gene>
<dbReference type="EMBL" id="KN817607">
    <property type="protein sequence ID" value="KJA17211.1"/>
    <property type="molecule type" value="Genomic_DNA"/>
</dbReference>
<protein>
    <recommendedName>
        <fullName evidence="5">DUF1771 domain-containing protein</fullName>
    </recommendedName>
</protein>
<feature type="compositionally biased region" description="Basic and acidic residues" evidence="1">
    <location>
        <begin position="157"/>
        <end position="181"/>
    </location>
</feature>
<feature type="chain" id="PRO_5002259806" description="DUF1771 domain-containing protein" evidence="2">
    <location>
        <begin position="21"/>
        <end position="215"/>
    </location>
</feature>
<evidence type="ECO:0000313" key="3">
    <source>
        <dbReference type="EMBL" id="KJA17211.1"/>
    </source>
</evidence>
<dbReference type="Proteomes" id="UP000054270">
    <property type="component" value="Unassembled WGS sequence"/>
</dbReference>
<evidence type="ECO:0000313" key="4">
    <source>
        <dbReference type="Proteomes" id="UP000054270"/>
    </source>
</evidence>
<keyword evidence="2" id="KW-0732">Signal</keyword>
<reference evidence="4" key="1">
    <citation type="submission" date="2014-04" db="EMBL/GenBank/DDBJ databases">
        <title>Evolutionary Origins and Diversification of the Mycorrhizal Mutualists.</title>
        <authorList>
            <consortium name="DOE Joint Genome Institute"/>
            <consortium name="Mycorrhizal Genomics Consortium"/>
            <person name="Kohler A."/>
            <person name="Kuo A."/>
            <person name="Nagy L.G."/>
            <person name="Floudas D."/>
            <person name="Copeland A."/>
            <person name="Barry K.W."/>
            <person name="Cichocki N."/>
            <person name="Veneault-Fourrey C."/>
            <person name="LaButti K."/>
            <person name="Lindquist E.A."/>
            <person name="Lipzen A."/>
            <person name="Lundell T."/>
            <person name="Morin E."/>
            <person name="Murat C."/>
            <person name="Riley R."/>
            <person name="Ohm R."/>
            <person name="Sun H."/>
            <person name="Tunlid A."/>
            <person name="Henrissat B."/>
            <person name="Grigoriev I.V."/>
            <person name="Hibbett D.S."/>
            <person name="Martin F."/>
        </authorList>
    </citation>
    <scope>NUCLEOTIDE SEQUENCE [LARGE SCALE GENOMIC DNA]</scope>
    <source>
        <strain evidence="4">FD-334 SS-4</strain>
    </source>
</reference>
<accession>A0A0D2NKX8</accession>
<feature type="region of interest" description="Disordered" evidence="1">
    <location>
        <begin position="80"/>
        <end position="109"/>
    </location>
</feature>
<evidence type="ECO:0000256" key="2">
    <source>
        <dbReference type="SAM" id="SignalP"/>
    </source>
</evidence>
<evidence type="ECO:0008006" key="5">
    <source>
        <dbReference type="Google" id="ProtNLM"/>
    </source>
</evidence>
<feature type="signal peptide" evidence="2">
    <location>
        <begin position="1"/>
        <end position="20"/>
    </location>
</feature>
<sequence length="215" mass="22303">MLFTPISFTALLLFVVTVSSVPLHGPAAGVRAHADQTSGGLSPAPPRCVKEYSSAIASPAAAQGARGAFAPAHAASHVQFTPPDASLESPDDIPTRKYARSTPPAGPNAAVQHAHALAAAAHRAAATAHHHAAARELELATQHLGTGNFAAMTAARRRADAHDAKAGKHEEREEYHTDRETTLANHAPLRNAAAAVEIERANGSREGANRSARNA</sequence>
<name>A0A0D2NKX8_HYPSF</name>
<dbReference type="AlphaFoldDB" id="A0A0D2NKX8"/>
<proteinExistence type="predicted"/>